<comment type="caution">
    <text evidence="11">The sequence shown here is derived from an EMBL/GenBank/DDBJ whole genome shotgun (WGS) entry which is preliminary data.</text>
</comment>
<feature type="chain" id="PRO_5040252202" description="Endothelin-converting enzyme 1" evidence="8">
    <location>
        <begin position="19"/>
        <end position="830"/>
    </location>
</feature>
<feature type="signal peptide" evidence="8">
    <location>
        <begin position="1"/>
        <end position="18"/>
    </location>
</feature>
<feature type="domain" description="Peptidase M13 C-terminal" evidence="9">
    <location>
        <begin position="615"/>
        <end position="829"/>
    </location>
</feature>
<dbReference type="PROSITE" id="PS51885">
    <property type="entry name" value="NEPRILYSIN"/>
    <property type="match status" value="1"/>
</dbReference>
<dbReference type="GO" id="GO:0046872">
    <property type="term" value="F:metal ion binding"/>
    <property type="evidence" value="ECO:0007669"/>
    <property type="project" value="UniProtKB-KW"/>
</dbReference>
<dbReference type="Pfam" id="PF05649">
    <property type="entry name" value="Peptidase_M13_N"/>
    <property type="match status" value="2"/>
</dbReference>
<keyword evidence="12" id="KW-1185">Reference proteome</keyword>
<evidence type="ECO:0000259" key="9">
    <source>
        <dbReference type="Pfam" id="PF01431"/>
    </source>
</evidence>
<dbReference type="Gene3D" id="3.40.390.10">
    <property type="entry name" value="Collagenase (Catalytic Domain)"/>
    <property type="match status" value="2"/>
</dbReference>
<evidence type="ECO:0000313" key="11">
    <source>
        <dbReference type="EMBL" id="KAF9331960.1"/>
    </source>
</evidence>
<sequence>MAPLYLLLTAALLCVANAQVDTTRPSKNGVCTSSECTILAGEILKDMKPEVDPCSDFFSYTCGGWVDRVPIPDYKSSVGYFSSVKSQNQEVIRSIVSADADSIRGANDATKRNQVKLMALYGSCIDETKITQVGVQPLVGLVQDLITAFPAPLNVLESINRDSVPALHKVNEDMGKNEVLSMPKPQGVQRILTQGDSENYDGRVKAKGRKPLNFIDPRIPQQQIPSHVDSFVPRYFVKRQQNPISAPGQKNIDPFVKAEKEALANAITQLAWIGVTGLVEFDVDSDPKNPNVNVFRMGESGLGLSSKEYYNDDMIVQVYQTTVEEMFTLVMGKVLPATNSVERQVWAQVAKNVVDFEKLLADISSNPDDLDNSEITYNPRTLAQIAELVPSIDWTLVVEKLSTKGTHIQDPIIVSSPEYLAKLDTLLQETPALTLQNYFVWKLISQLAVNLDGETRQPMMRLKAALQGTSSHIVTPRWETCVDVVDAALGAMAGHFFIQQAFKGDSKEGAESIISSLRTAFVDGLAHLDWLDHETLVNAKEKVEYLIQKVGFSVESPDVRSSEGLEEYFKDLEVEPTDFFGNQIRARRWNMKNVMSQLSKPVDKAKWLMSPQTVNAYYNPSGNEMVFPAGILQPPFFHTDSPEYLNYGGVGVVAGHELTHAFDDEGRRYDATGKFSDWWTGSTLQEFKAKTQCFVDQYGGFTVEDPQGHENQVNGKLTLGENLADNGGLKTAFEAWQTRFDSDPQGEKFKNHLLAGLEQFSREQLFYVAFARVWCSHRRPASAIEALRTDPHSPAKWRVNGAVQNSKHFAEVFKCAAGAPMNPKTKCDLW</sequence>
<name>A0A9P5VM84_9FUNG</name>
<keyword evidence="4" id="KW-0479">Metal-binding</keyword>
<dbReference type="InterPro" id="IPR008753">
    <property type="entry name" value="Peptidase_M13_N"/>
</dbReference>
<gene>
    <name evidence="11" type="ORF">BG006_005193</name>
</gene>
<dbReference type="EMBL" id="JAAAUY010000291">
    <property type="protein sequence ID" value="KAF9331960.1"/>
    <property type="molecule type" value="Genomic_DNA"/>
</dbReference>
<dbReference type="PANTHER" id="PTHR11733">
    <property type="entry name" value="ZINC METALLOPROTEASE FAMILY M13 NEPRILYSIN-RELATED"/>
    <property type="match status" value="1"/>
</dbReference>
<evidence type="ECO:0000256" key="4">
    <source>
        <dbReference type="ARBA" id="ARBA00022723"/>
    </source>
</evidence>
<dbReference type="Gene3D" id="1.10.1380.10">
    <property type="entry name" value="Neutral endopeptidase , domain2"/>
    <property type="match status" value="1"/>
</dbReference>
<dbReference type="SUPFAM" id="SSF55486">
    <property type="entry name" value="Metalloproteases ('zincins'), catalytic domain"/>
    <property type="match status" value="2"/>
</dbReference>
<comment type="similarity">
    <text evidence="2">Belongs to the peptidase M13 family.</text>
</comment>
<keyword evidence="8" id="KW-0732">Signal</keyword>
<evidence type="ECO:0000256" key="3">
    <source>
        <dbReference type="ARBA" id="ARBA00022670"/>
    </source>
</evidence>
<feature type="domain" description="Peptidase M13 N-terminal" evidence="10">
    <location>
        <begin position="257"/>
        <end position="552"/>
    </location>
</feature>
<evidence type="ECO:0000256" key="7">
    <source>
        <dbReference type="ARBA" id="ARBA00023049"/>
    </source>
</evidence>
<reference evidence="11" key="1">
    <citation type="journal article" date="2020" name="Fungal Divers.">
        <title>Resolving the Mortierellaceae phylogeny through synthesis of multi-gene phylogenetics and phylogenomics.</title>
        <authorList>
            <person name="Vandepol N."/>
            <person name="Liber J."/>
            <person name="Desiro A."/>
            <person name="Na H."/>
            <person name="Kennedy M."/>
            <person name="Barry K."/>
            <person name="Grigoriev I.V."/>
            <person name="Miller A.N."/>
            <person name="O'Donnell K."/>
            <person name="Stajich J.E."/>
            <person name="Bonito G."/>
        </authorList>
    </citation>
    <scope>NUCLEOTIDE SEQUENCE</scope>
    <source>
        <strain evidence="11">NVP1</strain>
    </source>
</reference>
<dbReference type="InterPro" id="IPR024079">
    <property type="entry name" value="MetalloPept_cat_dom_sf"/>
</dbReference>
<dbReference type="PRINTS" id="PR00786">
    <property type="entry name" value="NEPRILYSIN"/>
</dbReference>
<dbReference type="Proteomes" id="UP000696485">
    <property type="component" value="Unassembled WGS sequence"/>
</dbReference>
<protein>
    <recommendedName>
        <fullName evidence="13">Endothelin-converting enzyme 1</fullName>
    </recommendedName>
</protein>
<evidence type="ECO:0008006" key="13">
    <source>
        <dbReference type="Google" id="ProtNLM"/>
    </source>
</evidence>
<dbReference type="Pfam" id="PF01431">
    <property type="entry name" value="Peptidase_M13"/>
    <property type="match status" value="1"/>
</dbReference>
<proteinExistence type="inferred from homology"/>
<evidence type="ECO:0000256" key="2">
    <source>
        <dbReference type="ARBA" id="ARBA00007357"/>
    </source>
</evidence>
<keyword evidence="5" id="KW-0378">Hydrolase</keyword>
<dbReference type="AlphaFoldDB" id="A0A9P5VM84"/>
<dbReference type="PANTHER" id="PTHR11733:SF167">
    <property type="entry name" value="FI17812P1-RELATED"/>
    <property type="match status" value="1"/>
</dbReference>
<dbReference type="InterPro" id="IPR018497">
    <property type="entry name" value="Peptidase_M13_C"/>
</dbReference>
<dbReference type="GO" id="GO:0005886">
    <property type="term" value="C:plasma membrane"/>
    <property type="evidence" value="ECO:0007669"/>
    <property type="project" value="TreeGrafter"/>
</dbReference>
<evidence type="ECO:0000256" key="5">
    <source>
        <dbReference type="ARBA" id="ARBA00022801"/>
    </source>
</evidence>
<feature type="domain" description="Peptidase M13 N-terminal" evidence="10">
    <location>
        <begin position="53"/>
        <end position="147"/>
    </location>
</feature>
<comment type="cofactor">
    <cofactor evidence="1">
        <name>Zn(2+)</name>
        <dbReference type="ChEBI" id="CHEBI:29105"/>
    </cofactor>
</comment>
<dbReference type="InterPro" id="IPR042089">
    <property type="entry name" value="Peptidase_M13_dom_2"/>
</dbReference>
<accession>A0A9P5VM84</accession>
<evidence type="ECO:0000256" key="6">
    <source>
        <dbReference type="ARBA" id="ARBA00022833"/>
    </source>
</evidence>
<keyword evidence="7" id="KW-0482">Metalloprotease</keyword>
<keyword evidence="6" id="KW-0862">Zinc</keyword>
<evidence type="ECO:0000256" key="1">
    <source>
        <dbReference type="ARBA" id="ARBA00001947"/>
    </source>
</evidence>
<dbReference type="GO" id="GO:0016485">
    <property type="term" value="P:protein processing"/>
    <property type="evidence" value="ECO:0007669"/>
    <property type="project" value="TreeGrafter"/>
</dbReference>
<dbReference type="GO" id="GO:0004222">
    <property type="term" value="F:metalloendopeptidase activity"/>
    <property type="evidence" value="ECO:0007669"/>
    <property type="project" value="InterPro"/>
</dbReference>
<evidence type="ECO:0000259" key="10">
    <source>
        <dbReference type="Pfam" id="PF05649"/>
    </source>
</evidence>
<organism evidence="11 12">
    <name type="scientific">Podila minutissima</name>
    <dbReference type="NCBI Taxonomy" id="64525"/>
    <lineage>
        <taxon>Eukaryota</taxon>
        <taxon>Fungi</taxon>
        <taxon>Fungi incertae sedis</taxon>
        <taxon>Mucoromycota</taxon>
        <taxon>Mortierellomycotina</taxon>
        <taxon>Mortierellomycetes</taxon>
        <taxon>Mortierellales</taxon>
        <taxon>Mortierellaceae</taxon>
        <taxon>Podila</taxon>
    </lineage>
</organism>
<dbReference type="CDD" id="cd08662">
    <property type="entry name" value="M13"/>
    <property type="match status" value="1"/>
</dbReference>
<keyword evidence="3" id="KW-0645">Protease</keyword>
<evidence type="ECO:0000256" key="8">
    <source>
        <dbReference type="SAM" id="SignalP"/>
    </source>
</evidence>
<dbReference type="InterPro" id="IPR000718">
    <property type="entry name" value="Peptidase_M13"/>
</dbReference>
<evidence type="ECO:0000313" key="12">
    <source>
        <dbReference type="Proteomes" id="UP000696485"/>
    </source>
</evidence>